<evidence type="ECO:0000256" key="9">
    <source>
        <dbReference type="ARBA" id="ARBA00023136"/>
    </source>
</evidence>
<dbReference type="Pfam" id="PF02699">
    <property type="entry name" value="YajC"/>
    <property type="match status" value="1"/>
</dbReference>
<dbReference type="PRINTS" id="PR01853">
    <property type="entry name" value="YAJCTRNLCASE"/>
</dbReference>
<keyword evidence="9 10" id="KW-0472">Membrane</keyword>
<evidence type="ECO:0000256" key="7">
    <source>
        <dbReference type="ARBA" id="ARBA00022989"/>
    </source>
</evidence>
<dbReference type="InterPro" id="IPR003849">
    <property type="entry name" value="Preprotein_translocase_YajC"/>
</dbReference>
<accession>A0A9D2PJJ8</accession>
<keyword evidence="5 10" id="KW-0812">Transmembrane</keyword>
<organism evidence="11 12">
    <name type="scientific">Candidatus Anaerostipes avistercoris</name>
    <dbReference type="NCBI Taxonomy" id="2838462"/>
    <lineage>
        <taxon>Bacteria</taxon>
        <taxon>Bacillati</taxon>
        <taxon>Bacillota</taxon>
        <taxon>Clostridia</taxon>
        <taxon>Lachnospirales</taxon>
        <taxon>Lachnospiraceae</taxon>
        <taxon>Anaerostipes</taxon>
    </lineage>
</organism>
<comment type="similarity">
    <text evidence="2">Belongs to the YajC family.</text>
</comment>
<keyword evidence="4" id="KW-1003">Cell membrane</keyword>
<reference evidence="11" key="2">
    <citation type="submission" date="2021-04" db="EMBL/GenBank/DDBJ databases">
        <authorList>
            <person name="Gilroy R."/>
        </authorList>
    </citation>
    <scope>NUCLEOTIDE SEQUENCE</scope>
    <source>
        <strain evidence="11">ChiSjej3B21-8574</strain>
    </source>
</reference>
<dbReference type="GO" id="GO:0005886">
    <property type="term" value="C:plasma membrane"/>
    <property type="evidence" value="ECO:0007669"/>
    <property type="project" value="UniProtKB-SubCell"/>
</dbReference>
<dbReference type="PANTHER" id="PTHR33909">
    <property type="entry name" value="SEC TRANSLOCON ACCESSORY COMPLEX SUBUNIT YAJC"/>
    <property type="match status" value="1"/>
</dbReference>
<dbReference type="GO" id="GO:0015031">
    <property type="term" value="P:protein transport"/>
    <property type="evidence" value="ECO:0007669"/>
    <property type="project" value="UniProtKB-KW"/>
</dbReference>
<evidence type="ECO:0000313" key="11">
    <source>
        <dbReference type="EMBL" id="HJC51221.1"/>
    </source>
</evidence>
<evidence type="ECO:0000256" key="6">
    <source>
        <dbReference type="ARBA" id="ARBA00022927"/>
    </source>
</evidence>
<proteinExistence type="inferred from homology"/>
<keyword evidence="6" id="KW-0653">Protein transport</keyword>
<sequence length="97" mass="10857">MNTTGLIIWVIVIIAFMYFVTIRPQKKKDEQMKELMASLEVGDSILTTSGFYGVIVDNLDESTIIVEFGNDKHCRIPMEKSAVTAVEKANADKEEDA</sequence>
<evidence type="ECO:0000256" key="4">
    <source>
        <dbReference type="ARBA" id="ARBA00022475"/>
    </source>
</evidence>
<evidence type="ECO:0000313" key="12">
    <source>
        <dbReference type="Proteomes" id="UP000823904"/>
    </source>
</evidence>
<dbReference type="NCBIfam" id="TIGR00739">
    <property type="entry name" value="yajC"/>
    <property type="match status" value="1"/>
</dbReference>
<evidence type="ECO:0000256" key="1">
    <source>
        <dbReference type="ARBA" id="ARBA00004162"/>
    </source>
</evidence>
<evidence type="ECO:0000256" key="8">
    <source>
        <dbReference type="ARBA" id="ARBA00023010"/>
    </source>
</evidence>
<name>A0A9D2PJJ8_9FIRM</name>
<dbReference type="SMART" id="SM01323">
    <property type="entry name" value="YajC"/>
    <property type="match status" value="1"/>
</dbReference>
<keyword evidence="7 10" id="KW-1133">Transmembrane helix</keyword>
<dbReference type="EMBL" id="DWWD01000046">
    <property type="protein sequence ID" value="HJC51221.1"/>
    <property type="molecule type" value="Genomic_DNA"/>
</dbReference>
<protein>
    <submittedName>
        <fullName evidence="11">Preprotein translocase subunit YajC</fullName>
    </submittedName>
</protein>
<gene>
    <name evidence="11" type="primary">yajC</name>
    <name evidence="11" type="ORF">H9754_11770</name>
</gene>
<keyword evidence="8" id="KW-0811">Translocation</keyword>
<feature type="transmembrane region" description="Helical" evidence="10">
    <location>
        <begin position="6"/>
        <end position="22"/>
    </location>
</feature>
<dbReference type="PANTHER" id="PTHR33909:SF1">
    <property type="entry name" value="SEC TRANSLOCON ACCESSORY COMPLEX SUBUNIT YAJC"/>
    <property type="match status" value="1"/>
</dbReference>
<evidence type="ECO:0000256" key="2">
    <source>
        <dbReference type="ARBA" id="ARBA00006742"/>
    </source>
</evidence>
<evidence type="ECO:0000256" key="10">
    <source>
        <dbReference type="SAM" id="Phobius"/>
    </source>
</evidence>
<evidence type="ECO:0000256" key="5">
    <source>
        <dbReference type="ARBA" id="ARBA00022692"/>
    </source>
</evidence>
<comment type="caution">
    <text evidence="11">The sequence shown here is derived from an EMBL/GenBank/DDBJ whole genome shotgun (WGS) entry which is preliminary data.</text>
</comment>
<evidence type="ECO:0000256" key="3">
    <source>
        <dbReference type="ARBA" id="ARBA00022448"/>
    </source>
</evidence>
<reference evidence="11" key="1">
    <citation type="journal article" date="2021" name="PeerJ">
        <title>Extensive microbial diversity within the chicken gut microbiome revealed by metagenomics and culture.</title>
        <authorList>
            <person name="Gilroy R."/>
            <person name="Ravi A."/>
            <person name="Getino M."/>
            <person name="Pursley I."/>
            <person name="Horton D.L."/>
            <person name="Alikhan N.F."/>
            <person name="Baker D."/>
            <person name="Gharbi K."/>
            <person name="Hall N."/>
            <person name="Watson M."/>
            <person name="Adriaenssens E.M."/>
            <person name="Foster-Nyarko E."/>
            <person name="Jarju S."/>
            <person name="Secka A."/>
            <person name="Antonio M."/>
            <person name="Oren A."/>
            <person name="Chaudhuri R.R."/>
            <person name="La Ragione R."/>
            <person name="Hildebrand F."/>
            <person name="Pallen M.J."/>
        </authorList>
    </citation>
    <scope>NUCLEOTIDE SEQUENCE</scope>
    <source>
        <strain evidence="11">ChiSjej3B21-8574</strain>
    </source>
</reference>
<comment type="subcellular location">
    <subcellularLocation>
        <location evidence="1">Cell membrane</location>
        <topology evidence="1">Single-pass membrane protein</topology>
    </subcellularLocation>
</comment>
<keyword evidence="3" id="KW-0813">Transport</keyword>
<dbReference type="Proteomes" id="UP000823904">
    <property type="component" value="Unassembled WGS sequence"/>
</dbReference>
<dbReference type="AlphaFoldDB" id="A0A9D2PJJ8"/>